<dbReference type="InterPro" id="IPR033749">
    <property type="entry name" value="Polyprenyl_synt_CS"/>
</dbReference>
<reference evidence="21 22" key="1">
    <citation type="submission" date="2024-07" db="EMBL/GenBank/DDBJ databases">
        <title>Section-level genome sequencing and comparative genomics of Aspergillus sections Usti and Cavernicolus.</title>
        <authorList>
            <consortium name="Lawrence Berkeley National Laboratory"/>
            <person name="Nybo J.L."/>
            <person name="Vesth T.C."/>
            <person name="Theobald S."/>
            <person name="Frisvad J.C."/>
            <person name="Larsen T.O."/>
            <person name="Kjaerboelling I."/>
            <person name="Rothschild-Mancinelli K."/>
            <person name="Lyhne E.K."/>
            <person name="Kogle M.E."/>
            <person name="Barry K."/>
            <person name="Clum A."/>
            <person name="Na H."/>
            <person name="Ledsgaard L."/>
            <person name="Lin J."/>
            <person name="Lipzen A."/>
            <person name="Kuo A."/>
            <person name="Riley R."/>
            <person name="Mondo S."/>
            <person name="LaButti K."/>
            <person name="Haridas S."/>
            <person name="Pangalinan J."/>
            <person name="Salamov A.A."/>
            <person name="Simmons B.A."/>
            <person name="Magnuson J.K."/>
            <person name="Chen J."/>
            <person name="Drula E."/>
            <person name="Henrissat B."/>
            <person name="Wiebenga A."/>
            <person name="Lubbers R.J."/>
            <person name="Gomes A.C."/>
            <person name="Makela M.R."/>
            <person name="Stajich J."/>
            <person name="Grigoriev I.V."/>
            <person name="Mortensen U.H."/>
            <person name="De vries R.P."/>
            <person name="Baker S.E."/>
            <person name="Andersen M.R."/>
        </authorList>
    </citation>
    <scope>NUCLEOTIDE SEQUENCE [LARGE SCALE GENOMIC DNA]</scope>
    <source>
        <strain evidence="21 22">CBS 600.67</strain>
    </source>
</reference>
<name>A0ABR4HUI7_9EURO</name>
<evidence type="ECO:0000256" key="9">
    <source>
        <dbReference type="ARBA" id="ARBA00022842"/>
    </source>
</evidence>
<gene>
    <name evidence="21" type="ORF">BDW59DRAFT_174921</name>
</gene>
<dbReference type="SFLD" id="SFLDS00005">
    <property type="entry name" value="Isoprenoid_Synthase_Type_I"/>
    <property type="match status" value="1"/>
</dbReference>
<evidence type="ECO:0000256" key="3">
    <source>
        <dbReference type="ARBA" id="ARBA00006706"/>
    </source>
</evidence>
<sequence length="372" mass="41894">MPSTMEPFDALNAPQPYQQHYPPRWNVHHLPLPQTNGHSIQQTPPIVKSYDNCSGGQRAVTNGADAQHQRKAMEEEIISAPHHYITGLPGKDIRGKLISAFNEWFQIPDEQLEIIKRVVGLLHVASLLIDDIEDSSNLRRGFPVAHSIFGIPQTINSANYAYFQAQSEVLKLRQCEAFNIFTEELLRLHRGQGMDLYWRDSLTCPSEEEYLEMVANKTGGLFRLAIKLIQLESEVDEDCVPLVDLLGIIFQIRDDYENLQSEQYAKNKGFAEDITEGKFSYPIVHSIRSSPGSGSGSSFELVNILRQKTDDEAVKRYTIRILEKTGSFEYTRQKLRDLIARARGMLAGFVERGTAGGAAGLGTILDFLELKD</sequence>
<dbReference type="EC" id="2.5.1.10" evidence="5"/>
<dbReference type="EMBL" id="JBFXLS010000079">
    <property type="protein sequence ID" value="KAL2819032.1"/>
    <property type="molecule type" value="Genomic_DNA"/>
</dbReference>
<dbReference type="PROSITE" id="PS00444">
    <property type="entry name" value="POLYPRENYL_SYNTHASE_2"/>
    <property type="match status" value="1"/>
</dbReference>
<dbReference type="EC" id="2.5.1.29" evidence="4"/>
<proteinExistence type="inferred from homology"/>
<dbReference type="SUPFAM" id="SSF48576">
    <property type="entry name" value="Terpenoid synthases"/>
    <property type="match status" value="1"/>
</dbReference>
<evidence type="ECO:0000256" key="14">
    <source>
        <dbReference type="ARBA" id="ARBA00032873"/>
    </source>
</evidence>
<comment type="similarity">
    <text evidence="3 19">Belongs to the FPP/GGPP synthase family.</text>
</comment>
<keyword evidence="8" id="KW-0479">Metal-binding</keyword>
<comment type="catalytic activity">
    <reaction evidence="18">
        <text>isopentenyl diphosphate + (2E)-geranyl diphosphate = (2E,6E)-farnesyl diphosphate + diphosphate</text>
        <dbReference type="Rhea" id="RHEA:19361"/>
        <dbReference type="ChEBI" id="CHEBI:33019"/>
        <dbReference type="ChEBI" id="CHEBI:58057"/>
        <dbReference type="ChEBI" id="CHEBI:128769"/>
        <dbReference type="ChEBI" id="CHEBI:175763"/>
        <dbReference type="EC" id="2.5.1.10"/>
    </reaction>
</comment>
<comment type="pathway">
    <text evidence="2">Secondary metabolite biosynthesis; terpenoid biosynthesis.</text>
</comment>
<evidence type="ECO:0000256" key="4">
    <source>
        <dbReference type="ARBA" id="ARBA00012382"/>
    </source>
</evidence>
<keyword evidence="9" id="KW-0460">Magnesium</keyword>
<evidence type="ECO:0000256" key="7">
    <source>
        <dbReference type="ARBA" id="ARBA00022679"/>
    </source>
</evidence>
<dbReference type="Proteomes" id="UP001610335">
    <property type="component" value="Unassembled WGS sequence"/>
</dbReference>
<comment type="catalytic activity">
    <reaction evidence="16">
        <text>isopentenyl diphosphate + (2E,6E)-farnesyl diphosphate = (2E,6E,10E)-geranylgeranyl diphosphate + diphosphate</text>
        <dbReference type="Rhea" id="RHEA:17653"/>
        <dbReference type="ChEBI" id="CHEBI:33019"/>
        <dbReference type="ChEBI" id="CHEBI:58756"/>
        <dbReference type="ChEBI" id="CHEBI:128769"/>
        <dbReference type="ChEBI" id="CHEBI:175763"/>
        <dbReference type="EC" id="2.5.1.29"/>
    </reaction>
</comment>
<evidence type="ECO:0000256" key="5">
    <source>
        <dbReference type="ARBA" id="ARBA00012439"/>
    </source>
</evidence>
<feature type="region of interest" description="Disordered" evidence="20">
    <location>
        <begin position="1"/>
        <end position="22"/>
    </location>
</feature>
<evidence type="ECO:0000256" key="6">
    <source>
        <dbReference type="ARBA" id="ARBA00012833"/>
    </source>
</evidence>
<evidence type="ECO:0000256" key="20">
    <source>
        <dbReference type="SAM" id="MobiDB-lite"/>
    </source>
</evidence>
<comment type="caution">
    <text evidence="21">The sequence shown here is derived from an EMBL/GenBank/DDBJ whole genome shotgun (WGS) entry which is preliminary data.</text>
</comment>
<evidence type="ECO:0000256" key="10">
    <source>
        <dbReference type="ARBA" id="ARBA00032052"/>
    </source>
</evidence>
<comment type="cofactor">
    <cofactor evidence="1">
        <name>Mg(2+)</name>
        <dbReference type="ChEBI" id="CHEBI:18420"/>
    </cofactor>
</comment>
<evidence type="ECO:0000256" key="17">
    <source>
        <dbReference type="ARBA" id="ARBA00049291"/>
    </source>
</evidence>
<comment type="catalytic activity">
    <reaction evidence="17">
        <text>isopentenyl diphosphate + dimethylallyl diphosphate = (2E)-geranyl diphosphate + diphosphate</text>
        <dbReference type="Rhea" id="RHEA:22408"/>
        <dbReference type="ChEBI" id="CHEBI:33019"/>
        <dbReference type="ChEBI" id="CHEBI:57623"/>
        <dbReference type="ChEBI" id="CHEBI:58057"/>
        <dbReference type="ChEBI" id="CHEBI:128769"/>
        <dbReference type="EC" id="2.5.1.1"/>
    </reaction>
</comment>
<dbReference type="PANTHER" id="PTHR12001:SF70">
    <property type="entry name" value="PYROPHOSPHATE SYNTHETASE ATMG, PUTATIVE (AFU_ORTHOLOGUE AFUA_8G02400)-RELATED"/>
    <property type="match status" value="1"/>
</dbReference>
<dbReference type="PANTHER" id="PTHR12001">
    <property type="entry name" value="GERANYLGERANYL PYROPHOSPHATE SYNTHASE"/>
    <property type="match status" value="1"/>
</dbReference>
<dbReference type="InterPro" id="IPR008949">
    <property type="entry name" value="Isoprenoid_synthase_dom_sf"/>
</dbReference>
<protein>
    <recommendedName>
        <fullName evidence="14">(2E,6E)-farnesyl diphosphate synthase</fullName>
        <ecNumber evidence="6">2.5.1.1</ecNumber>
        <ecNumber evidence="5">2.5.1.10</ecNumber>
        <ecNumber evidence="4">2.5.1.29</ecNumber>
    </recommendedName>
    <alternativeName>
        <fullName evidence="13">Dimethylallyltranstransferase</fullName>
    </alternativeName>
    <alternativeName>
        <fullName evidence="12">Farnesyl diphosphate synthase</fullName>
    </alternativeName>
    <alternativeName>
        <fullName evidence="10">Farnesyltranstransferase</fullName>
    </alternativeName>
    <alternativeName>
        <fullName evidence="15">Geranylgeranyl diphosphate synthase</fullName>
    </alternativeName>
    <alternativeName>
        <fullName evidence="11">Geranyltranstransferase</fullName>
    </alternativeName>
</protein>
<dbReference type="CDD" id="cd00685">
    <property type="entry name" value="Trans_IPPS_HT"/>
    <property type="match status" value="1"/>
</dbReference>
<evidence type="ECO:0000256" key="8">
    <source>
        <dbReference type="ARBA" id="ARBA00022723"/>
    </source>
</evidence>
<organism evidence="21 22">
    <name type="scientific">Aspergillus cavernicola</name>
    <dbReference type="NCBI Taxonomy" id="176166"/>
    <lineage>
        <taxon>Eukaryota</taxon>
        <taxon>Fungi</taxon>
        <taxon>Dikarya</taxon>
        <taxon>Ascomycota</taxon>
        <taxon>Pezizomycotina</taxon>
        <taxon>Eurotiomycetes</taxon>
        <taxon>Eurotiomycetidae</taxon>
        <taxon>Eurotiales</taxon>
        <taxon>Aspergillaceae</taxon>
        <taxon>Aspergillus</taxon>
        <taxon>Aspergillus subgen. Nidulantes</taxon>
    </lineage>
</organism>
<dbReference type="PROSITE" id="PS00723">
    <property type="entry name" value="POLYPRENYL_SYNTHASE_1"/>
    <property type="match status" value="1"/>
</dbReference>
<keyword evidence="22" id="KW-1185">Reference proteome</keyword>
<evidence type="ECO:0000256" key="13">
    <source>
        <dbReference type="ARBA" id="ARBA00032448"/>
    </source>
</evidence>
<evidence type="ECO:0000256" key="1">
    <source>
        <dbReference type="ARBA" id="ARBA00001946"/>
    </source>
</evidence>
<evidence type="ECO:0000256" key="18">
    <source>
        <dbReference type="ARBA" id="ARBA00049399"/>
    </source>
</evidence>
<evidence type="ECO:0000256" key="19">
    <source>
        <dbReference type="RuleBase" id="RU004466"/>
    </source>
</evidence>
<dbReference type="EC" id="2.5.1.1" evidence="6"/>
<dbReference type="InterPro" id="IPR000092">
    <property type="entry name" value="Polyprenyl_synt"/>
</dbReference>
<evidence type="ECO:0000256" key="16">
    <source>
        <dbReference type="ARBA" id="ARBA00048119"/>
    </source>
</evidence>
<evidence type="ECO:0000256" key="12">
    <source>
        <dbReference type="ARBA" id="ARBA00032424"/>
    </source>
</evidence>
<evidence type="ECO:0000313" key="21">
    <source>
        <dbReference type="EMBL" id="KAL2819032.1"/>
    </source>
</evidence>
<dbReference type="Gene3D" id="1.10.600.10">
    <property type="entry name" value="Farnesyl Diphosphate Synthase"/>
    <property type="match status" value="1"/>
</dbReference>
<evidence type="ECO:0000256" key="2">
    <source>
        <dbReference type="ARBA" id="ARBA00004721"/>
    </source>
</evidence>
<keyword evidence="7 19" id="KW-0808">Transferase</keyword>
<evidence type="ECO:0000256" key="11">
    <source>
        <dbReference type="ARBA" id="ARBA00032380"/>
    </source>
</evidence>
<accession>A0ABR4HUI7</accession>
<evidence type="ECO:0000256" key="15">
    <source>
        <dbReference type="ARBA" id="ARBA00033096"/>
    </source>
</evidence>
<evidence type="ECO:0000313" key="22">
    <source>
        <dbReference type="Proteomes" id="UP001610335"/>
    </source>
</evidence>
<dbReference type="Pfam" id="PF00348">
    <property type="entry name" value="polyprenyl_synt"/>
    <property type="match status" value="1"/>
</dbReference>